<sequence length="219" mass="24642">MLSKSSVRICGTDIYEWLPGGFFLIHRVDVRMGDEEVKSVEVISYDHSSQTYPMHSFDNKGNYDLLQGSVHDNTLIITGKSIRFTGVFSDKGDTITGIWEMLTASSSWLPWMDLKLTRVEDLTAYPFDTGSTSKNREEKREPALTDREVTGNYAPVNGLNMYYEVHGTGRPLILLHGGVGASKMFDPVLPKLSESRQVMPSMCRRMDIQQILTGHSDLN</sequence>
<protein>
    <submittedName>
        <fullName evidence="1">Lipolytic enzyme</fullName>
    </submittedName>
</protein>
<gene>
    <name evidence="1" type="ORF">MSHOH_0938</name>
</gene>
<dbReference type="AlphaFoldDB" id="A0A0E3S9M6"/>
<name>A0A0E3S9M6_9EURY</name>
<evidence type="ECO:0000313" key="2">
    <source>
        <dbReference type="Proteomes" id="UP000033101"/>
    </source>
</evidence>
<dbReference type="HOGENOM" id="CLU_1259097_0_0_2"/>
<organism evidence="1 2">
    <name type="scientific">Methanosarcina horonobensis HB-1 = JCM 15518</name>
    <dbReference type="NCBI Taxonomy" id="1434110"/>
    <lineage>
        <taxon>Archaea</taxon>
        <taxon>Methanobacteriati</taxon>
        <taxon>Methanobacteriota</taxon>
        <taxon>Stenosarchaea group</taxon>
        <taxon>Methanomicrobia</taxon>
        <taxon>Methanosarcinales</taxon>
        <taxon>Methanosarcinaceae</taxon>
        <taxon>Methanosarcina</taxon>
    </lineage>
</organism>
<dbReference type="PATRIC" id="fig|1434110.4.peg.1168"/>
<dbReference type="STRING" id="1434110.MSHOH_0938"/>
<dbReference type="InterPro" id="IPR029058">
    <property type="entry name" value="AB_hydrolase_fold"/>
</dbReference>
<dbReference type="Gene3D" id="3.40.50.1820">
    <property type="entry name" value="alpha/beta hydrolase"/>
    <property type="match status" value="1"/>
</dbReference>
<reference evidence="1 2" key="1">
    <citation type="submission" date="2014-07" db="EMBL/GenBank/DDBJ databases">
        <title>Methanogenic archaea and the global carbon cycle.</title>
        <authorList>
            <person name="Henriksen J.R."/>
            <person name="Luke J."/>
            <person name="Reinhart S."/>
            <person name="Benedict M.N."/>
            <person name="Youngblut N.D."/>
            <person name="Metcalf M.E."/>
            <person name="Whitaker R.J."/>
            <person name="Metcalf W.W."/>
        </authorList>
    </citation>
    <scope>NUCLEOTIDE SEQUENCE [LARGE SCALE GENOMIC DNA]</scope>
    <source>
        <strain evidence="1 2">HB-1</strain>
    </source>
</reference>
<accession>A0A0E3S9M6</accession>
<dbReference type="Proteomes" id="UP000033101">
    <property type="component" value="Chromosome"/>
</dbReference>
<dbReference type="SUPFAM" id="SSF53474">
    <property type="entry name" value="alpha/beta-Hydrolases"/>
    <property type="match status" value="1"/>
</dbReference>
<dbReference type="KEGG" id="mhor:MSHOH_0938"/>
<evidence type="ECO:0000313" key="1">
    <source>
        <dbReference type="EMBL" id="AKB77421.1"/>
    </source>
</evidence>
<keyword evidence="2" id="KW-1185">Reference proteome</keyword>
<dbReference type="EMBL" id="CP009516">
    <property type="protein sequence ID" value="AKB77421.1"/>
    <property type="molecule type" value="Genomic_DNA"/>
</dbReference>
<proteinExistence type="predicted"/>